<gene>
    <name evidence="1" type="ORF">H2198_001615</name>
</gene>
<name>A0ACC3AH26_9EURO</name>
<dbReference type="Proteomes" id="UP001172386">
    <property type="component" value="Unassembled WGS sequence"/>
</dbReference>
<sequence>MSNFGRLPATMLGPGIAEDVEYQHQDGYLRHHVVPREDRTVQQHEWIKSANRDRTARFTRQRNVSYEGRLPSKLCEDCRFQETKRLFLELQSHRGFQGTLLNKTSSNGLRNLELALGFKRVYTKADDVTLQRQEYIMDHHLLRDIFPGEQYHQVRSLMQDGLGFTLVGEGIRDFLDRSLDPERWLEENPKKKKIHLVMIVTVANKDYVPKASFRQSKPDVRENLPPEYNYIYSAGTYCPINSRESGRVFVTDEERLRATPVPGKWCNYTKNYDGPPMQLHKDLHEHAYANRLIFSHQSGLNNRGNLVKVDAADYLLVEWIQQVPHLPGPKNNLEEKEDIIKQDRFVRDFVARPHDSIDQGFPRNLWTFIHRRPESQILDLWEEGKPYIDYLNLHEEAWYVRKVPLRKGLTESRPEFNHRTPYLPSPHRAFFDFIYCMPEEQWSKNHRRFGPGKRSHPSMNTTDKCKGGDFKDVDKNVTWSWPYSGHIADLPFYGENFSMELKIFQCADTEEVDTGCCHEWETWAWSRQLYPPRDHGINSPIHWHRRDGSHPIPVESVIRADRLRALPSDCYKVSVTNKIVLLWLQNAIKIDGWRVLLTRERRLAFQHVDTGRWTWNDIRVSDRERRFRPRYPQNIIEVLSEPHVAPRAFSKLWVDLTKWFEKSLDDQEFYDIHNFQSEWLDERPGSLLPH</sequence>
<organism evidence="1 2">
    <name type="scientific">Neophaeococcomyces mojaviensis</name>
    <dbReference type="NCBI Taxonomy" id="3383035"/>
    <lineage>
        <taxon>Eukaryota</taxon>
        <taxon>Fungi</taxon>
        <taxon>Dikarya</taxon>
        <taxon>Ascomycota</taxon>
        <taxon>Pezizomycotina</taxon>
        <taxon>Eurotiomycetes</taxon>
        <taxon>Chaetothyriomycetidae</taxon>
        <taxon>Chaetothyriales</taxon>
        <taxon>Chaetothyriales incertae sedis</taxon>
        <taxon>Neophaeococcomyces</taxon>
    </lineage>
</organism>
<evidence type="ECO:0000313" key="1">
    <source>
        <dbReference type="EMBL" id="KAJ9662073.1"/>
    </source>
</evidence>
<comment type="caution">
    <text evidence="1">The sequence shown here is derived from an EMBL/GenBank/DDBJ whole genome shotgun (WGS) entry which is preliminary data.</text>
</comment>
<proteinExistence type="predicted"/>
<accession>A0ACC3AH26</accession>
<protein>
    <submittedName>
        <fullName evidence="1">Uncharacterized protein</fullName>
    </submittedName>
</protein>
<keyword evidence="2" id="KW-1185">Reference proteome</keyword>
<reference evidence="1" key="1">
    <citation type="submission" date="2022-10" db="EMBL/GenBank/DDBJ databases">
        <title>Culturing micro-colonial fungi from biological soil crusts in the Mojave desert and describing Neophaeococcomyces mojavensis, and introducing the new genera and species Taxawa tesnikishii.</title>
        <authorList>
            <person name="Kurbessoian T."/>
            <person name="Stajich J.E."/>
        </authorList>
    </citation>
    <scope>NUCLEOTIDE SEQUENCE</scope>
    <source>
        <strain evidence="1">JES_112</strain>
    </source>
</reference>
<evidence type="ECO:0000313" key="2">
    <source>
        <dbReference type="Proteomes" id="UP001172386"/>
    </source>
</evidence>
<dbReference type="EMBL" id="JAPDRQ010000018">
    <property type="protein sequence ID" value="KAJ9662073.1"/>
    <property type="molecule type" value="Genomic_DNA"/>
</dbReference>